<dbReference type="Proteomes" id="UP000789860">
    <property type="component" value="Unassembled WGS sequence"/>
</dbReference>
<evidence type="ECO:0000313" key="1">
    <source>
        <dbReference type="EMBL" id="CAG8502740.1"/>
    </source>
</evidence>
<gene>
    <name evidence="1" type="ORF">SCALOS_LOCUS3315</name>
</gene>
<comment type="caution">
    <text evidence="1">The sequence shown here is derived from an EMBL/GenBank/DDBJ whole genome shotgun (WGS) entry which is preliminary data.</text>
</comment>
<organism evidence="1 2">
    <name type="scientific">Scutellospora calospora</name>
    <dbReference type="NCBI Taxonomy" id="85575"/>
    <lineage>
        <taxon>Eukaryota</taxon>
        <taxon>Fungi</taxon>
        <taxon>Fungi incertae sedis</taxon>
        <taxon>Mucoromycota</taxon>
        <taxon>Glomeromycotina</taxon>
        <taxon>Glomeromycetes</taxon>
        <taxon>Diversisporales</taxon>
        <taxon>Gigasporaceae</taxon>
        <taxon>Scutellospora</taxon>
    </lineage>
</organism>
<proteinExistence type="predicted"/>
<protein>
    <submittedName>
        <fullName evidence="1">2637_t:CDS:1</fullName>
    </submittedName>
</protein>
<keyword evidence="2" id="KW-1185">Reference proteome</keyword>
<name>A0ACA9KZH1_9GLOM</name>
<reference evidence="1" key="1">
    <citation type="submission" date="2021-06" db="EMBL/GenBank/DDBJ databases">
        <authorList>
            <person name="Kallberg Y."/>
            <person name="Tangrot J."/>
            <person name="Rosling A."/>
        </authorList>
    </citation>
    <scope>NUCLEOTIDE SEQUENCE</scope>
    <source>
        <strain evidence="1">AU212A</strain>
    </source>
</reference>
<dbReference type="EMBL" id="CAJVPM010003549">
    <property type="protein sequence ID" value="CAG8502740.1"/>
    <property type="molecule type" value="Genomic_DNA"/>
</dbReference>
<accession>A0ACA9KZH1</accession>
<feature type="non-terminal residue" evidence="1">
    <location>
        <position position="1"/>
    </location>
</feature>
<sequence length="558" mass="64724">QKKVQEMSTAGIHPREILSTLRQSNPNNFAISKTIYNARDKIRHDNLQGRTPIQALLDELVEENIEHYYQYNQNGNLTHLFFAHPKSIILTKTYNSILLMDCTYKTNKFKMPLLHVVGMTSFNTTFSSCFAFLKSEQEEDYKWALTCVFRIFGDIPKPQVIVTDRELALMNAVKTVFTESQNLLCIWHIGKNVLVNCRRYFQTEVEWSAFMESWSTLIKSKTETDFGNNWEKLVEKYNEKQITIEYLKETWLPFKANFVSCWADRYLHLGNMTTSRVEGAHAMLKMYLQVSMGNLLVVHEKITLALENQYQEIKTKASQEMIRIPHALNKPFYAQVVSKVSEFALKKAHEQFLKASNATPENPLRPCSGTFKSSMGLPCSHVIQEFLDNNKCLQLDDFHQHWWIQQRQLSQQESSETEVSLRYKWEEYSQKFDSLPLYQKSTILGIMSSIFQESTVIVQDPQVQPTRERPVGAKNRPQPSTKRDPSTFELIISKNYNRKCGVCRGVGHNSRTCPNLENLDEGHNRKCGICREIGHNSRTCPNIEDSYEESNEDSNEDN</sequence>
<evidence type="ECO:0000313" key="2">
    <source>
        <dbReference type="Proteomes" id="UP000789860"/>
    </source>
</evidence>